<dbReference type="SUPFAM" id="SSF51735">
    <property type="entry name" value="NAD(P)-binding Rossmann-fold domains"/>
    <property type="match status" value="1"/>
</dbReference>
<dbReference type="PRINTS" id="PR00080">
    <property type="entry name" value="SDRFAMILY"/>
</dbReference>
<protein>
    <submittedName>
        <fullName evidence="5">Short-chain dehydrogenase</fullName>
    </submittedName>
</protein>
<dbReference type="SMART" id="SM00822">
    <property type="entry name" value="PKS_KR"/>
    <property type="match status" value="1"/>
</dbReference>
<dbReference type="InterPro" id="IPR020904">
    <property type="entry name" value="Sc_DH/Rdtase_CS"/>
</dbReference>
<accession>A0A099GKH1</accession>
<organism evidence="5 6">
    <name type="scientific">Paracoccus sanguinis</name>
    <dbReference type="NCBI Taxonomy" id="1545044"/>
    <lineage>
        <taxon>Bacteria</taxon>
        <taxon>Pseudomonadati</taxon>
        <taxon>Pseudomonadota</taxon>
        <taxon>Alphaproteobacteria</taxon>
        <taxon>Rhodobacterales</taxon>
        <taxon>Paracoccaceae</taxon>
        <taxon>Paracoccus</taxon>
    </lineage>
</organism>
<keyword evidence="2" id="KW-0560">Oxidoreductase</keyword>
<reference evidence="5 6" key="1">
    <citation type="submission" date="2014-09" db="EMBL/GenBank/DDBJ databases">
        <authorList>
            <person name="McGinnis J.M."/>
            <person name="Wolfgang W.J."/>
        </authorList>
    </citation>
    <scope>NUCLEOTIDE SEQUENCE [LARGE SCALE GENOMIC DNA]</scope>
    <source>
        <strain evidence="5 6">5503</strain>
    </source>
</reference>
<evidence type="ECO:0000313" key="5">
    <source>
        <dbReference type="EMBL" id="KGJ22613.1"/>
    </source>
</evidence>
<dbReference type="PANTHER" id="PTHR24322:SF736">
    <property type="entry name" value="RETINOL DEHYDROGENASE 10"/>
    <property type="match status" value="1"/>
</dbReference>
<dbReference type="InterPro" id="IPR036291">
    <property type="entry name" value="NAD(P)-bd_dom_sf"/>
</dbReference>
<dbReference type="AlphaFoldDB" id="A0A099GKH1"/>
<comment type="similarity">
    <text evidence="1 3">Belongs to the short-chain dehydrogenases/reductases (SDR) family.</text>
</comment>
<dbReference type="Gene3D" id="3.40.50.720">
    <property type="entry name" value="NAD(P)-binding Rossmann-like Domain"/>
    <property type="match status" value="1"/>
</dbReference>
<evidence type="ECO:0000313" key="6">
    <source>
        <dbReference type="Proteomes" id="UP000029858"/>
    </source>
</evidence>
<evidence type="ECO:0000256" key="3">
    <source>
        <dbReference type="RuleBase" id="RU000363"/>
    </source>
</evidence>
<dbReference type="PANTHER" id="PTHR24322">
    <property type="entry name" value="PKSB"/>
    <property type="match status" value="1"/>
</dbReference>
<dbReference type="InterPro" id="IPR057326">
    <property type="entry name" value="KR_dom"/>
</dbReference>
<evidence type="ECO:0000256" key="1">
    <source>
        <dbReference type="ARBA" id="ARBA00006484"/>
    </source>
</evidence>
<proteinExistence type="inferred from homology"/>
<name>A0A099GKH1_9RHOB</name>
<gene>
    <name evidence="5" type="ORF">IX56_06960</name>
</gene>
<feature type="domain" description="Ketoreductase" evidence="4">
    <location>
        <begin position="7"/>
        <end position="196"/>
    </location>
</feature>
<dbReference type="Proteomes" id="UP000029858">
    <property type="component" value="Unassembled WGS sequence"/>
</dbReference>
<sequence length="266" mass="28485">MTEIRGAVALVTGGASGIGRLTAERLLAAGAARVALWDVDAAALARTAAQLGPAVTAVRVDLSDPDDLSRAIAEAEAAGFAPDILMNNAGIVVGKPFADHSDRDIRRTIEINSVAPMVLTRAFLSGMIARGRRHVVNIASAAGMLSNPNMAVYAASKWAMIGWSDSLRLEMEMGRTGVRVTTVAPTYIDTGMFAGAKLRLIPLLKPEKVADAIVRAIRRDRIFLRLPAIVNNLPLLKGLMPVRVFDAVGARMFGVYHSMDRFRGRE</sequence>
<comment type="caution">
    <text evidence="5">The sequence shown here is derived from an EMBL/GenBank/DDBJ whole genome shotgun (WGS) entry which is preliminary data.</text>
</comment>
<dbReference type="PRINTS" id="PR00081">
    <property type="entry name" value="GDHRDH"/>
</dbReference>
<evidence type="ECO:0000256" key="2">
    <source>
        <dbReference type="ARBA" id="ARBA00023002"/>
    </source>
</evidence>
<dbReference type="Pfam" id="PF00106">
    <property type="entry name" value="adh_short"/>
    <property type="match status" value="1"/>
</dbReference>
<dbReference type="EMBL" id="JRKQ01000025">
    <property type="protein sequence ID" value="KGJ22613.1"/>
    <property type="molecule type" value="Genomic_DNA"/>
</dbReference>
<dbReference type="CDD" id="cd05339">
    <property type="entry name" value="17beta-HSDXI-like_SDR_c"/>
    <property type="match status" value="1"/>
</dbReference>
<dbReference type="PROSITE" id="PS00061">
    <property type="entry name" value="ADH_SHORT"/>
    <property type="match status" value="1"/>
</dbReference>
<dbReference type="RefSeq" id="WP_036708576.1">
    <property type="nucleotide sequence ID" value="NZ_JRKQ01000025.1"/>
</dbReference>
<dbReference type="InterPro" id="IPR002347">
    <property type="entry name" value="SDR_fam"/>
</dbReference>
<dbReference type="GO" id="GO:0016616">
    <property type="term" value="F:oxidoreductase activity, acting on the CH-OH group of donors, NAD or NADP as acceptor"/>
    <property type="evidence" value="ECO:0007669"/>
    <property type="project" value="TreeGrafter"/>
</dbReference>
<reference evidence="5 6" key="2">
    <citation type="submission" date="2014-10" db="EMBL/GenBank/DDBJ databases">
        <title>Paracoccus sanguinis sp. nov., isolated from clinical specimens of New York State patients.</title>
        <authorList>
            <person name="Mingle L.A."/>
            <person name="Cole J.A."/>
            <person name="Lapierre P."/>
            <person name="Musser K.A."/>
        </authorList>
    </citation>
    <scope>NUCLEOTIDE SEQUENCE [LARGE SCALE GENOMIC DNA]</scope>
    <source>
        <strain evidence="5 6">5503</strain>
    </source>
</reference>
<evidence type="ECO:0000259" key="4">
    <source>
        <dbReference type="SMART" id="SM00822"/>
    </source>
</evidence>